<feature type="chain" id="PRO_5021719837" description="Carboxypeptidase Q" evidence="21">
    <location>
        <begin position="22"/>
        <end position="521"/>
    </location>
</feature>
<comment type="subcellular location">
    <subcellularLocation>
        <location evidence="1">Endoplasmic reticulum</location>
    </subcellularLocation>
    <subcellularLocation>
        <location evidence="3">Golgi apparatus</location>
    </subcellularLocation>
    <subcellularLocation>
        <location evidence="2">Lysosome</location>
    </subcellularLocation>
    <subcellularLocation>
        <location evidence="4">Secreted</location>
    </subcellularLocation>
</comment>
<keyword evidence="8" id="KW-0645">Protease</keyword>
<dbReference type="GO" id="GO:0070573">
    <property type="term" value="F:metallodipeptidase activity"/>
    <property type="evidence" value="ECO:0007669"/>
    <property type="project" value="InterPro"/>
</dbReference>
<evidence type="ECO:0000256" key="4">
    <source>
        <dbReference type="ARBA" id="ARBA00004613"/>
    </source>
</evidence>
<protein>
    <recommendedName>
        <fullName evidence="5">Carboxypeptidase Q</fullName>
    </recommendedName>
    <alternativeName>
        <fullName evidence="20">Plasma glutamate carboxypeptidase</fullName>
    </alternativeName>
</protein>
<evidence type="ECO:0000313" key="24">
    <source>
        <dbReference type="Proteomes" id="UP000318010"/>
    </source>
</evidence>
<comment type="subunit">
    <text evidence="19">Homodimer. The monomeric form is inactive while the homodimer is active.</text>
</comment>
<keyword evidence="9" id="KW-0479">Metal-binding</keyword>
<dbReference type="InterPro" id="IPR039866">
    <property type="entry name" value="CPQ"/>
</dbReference>
<accession>A0A563TWJ2</accession>
<evidence type="ECO:0000256" key="10">
    <source>
        <dbReference type="ARBA" id="ARBA00022729"/>
    </source>
</evidence>
<evidence type="ECO:0000256" key="21">
    <source>
        <dbReference type="SAM" id="SignalP"/>
    </source>
</evidence>
<evidence type="ECO:0000256" key="2">
    <source>
        <dbReference type="ARBA" id="ARBA00004371"/>
    </source>
</evidence>
<dbReference type="EMBL" id="VOEI01000011">
    <property type="protein sequence ID" value="TWR23728.1"/>
    <property type="molecule type" value="Genomic_DNA"/>
</dbReference>
<evidence type="ECO:0000256" key="6">
    <source>
        <dbReference type="ARBA" id="ARBA00022525"/>
    </source>
</evidence>
<evidence type="ECO:0000256" key="7">
    <source>
        <dbReference type="ARBA" id="ARBA00022645"/>
    </source>
</evidence>
<dbReference type="Gene3D" id="3.40.630.10">
    <property type="entry name" value="Zn peptidases"/>
    <property type="match status" value="2"/>
</dbReference>
<keyword evidence="24" id="KW-1185">Reference proteome</keyword>
<evidence type="ECO:0000256" key="5">
    <source>
        <dbReference type="ARBA" id="ARBA00014116"/>
    </source>
</evidence>
<evidence type="ECO:0000256" key="8">
    <source>
        <dbReference type="ARBA" id="ARBA00022670"/>
    </source>
</evidence>
<keyword evidence="11 23" id="KW-0378">Hydrolase</keyword>
<keyword evidence="17" id="KW-0325">Glycoprotein</keyword>
<dbReference type="Gene3D" id="3.50.30.30">
    <property type="match status" value="2"/>
</dbReference>
<comment type="caution">
    <text evidence="23">The sequence shown here is derived from an EMBL/GenBank/DDBJ whole genome shotgun (WGS) entry which is preliminary data.</text>
</comment>
<feature type="signal peptide" evidence="21">
    <location>
        <begin position="1"/>
        <end position="21"/>
    </location>
</feature>
<gene>
    <name evidence="23" type="ORF">FPZ42_19015</name>
</gene>
<evidence type="ECO:0000256" key="11">
    <source>
        <dbReference type="ARBA" id="ARBA00022801"/>
    </source>
</evidence>
<name>A0A563TWJ2_9SPHI</name>
<dbReference type="GO" id="GO:0046872">
    <property type="term" value="F:metal ion binding"/>
    <property type="evidence" value="ECO:0007669"/>
    <property type="project" value="UniProtKB-KW"/>
</dbReference>
<dbReference type="PANTHER" id="PTHR12053:SF3">
    <property type="entry name" value="CARBOXYPEPTIDASE Q"/>
    <property type="match status" value="1"/>
</dbReference>
<dbReference type="RefSeq" id="WP_146273458.1">
    <property type="nucleotide sequence ID" value="NZ_VOEI01000011.1"/>
</dbReference>
<dbReference type="Pfam" id="PF04389">
    <property type="entry name" value="Peptidase_M28"/>
    <property type="match status" value="1"/>
</dbReference>
<keyword evidence="13" id="KW-0862">Zinc</keyword>
<dbReference type="SUPFAM" id="SSF53187">
    <property type="entry name" value="Zn-dependent exopeptidases"/>
    <property type="match status" value="1"/>
</dbReference>
<sequence>MKLKLLYTALALTGLTGTALAQETVDQAAVTKIREEGLNHSKVMETAFYLTDVSGPRLANSPGLKRAQAWAVNQLKSWGLSNAKLEPWGKFGKGWEVQKNYAAITVPYYHAIIAIPKAWTPGTNGPIKSEVVLVKADSVADLDKYKGKLVGKIVIFDTKNTLKRSDKPDLERYTDAQLAEMAAAKPQARGERRAFDPNSPQMAARRKMIAMRAAMSKFMVDEKVGLILAQGRGTDGTTFTTNGASYADTAKAVAPELETSGEDFLRILRLVKAGQKVEMEADIKTQFITDDLQGYNVVAEIPGTDKKLKDQVVMIGGHLDSWHGATGATDNAAGSAVMMEAMRILKAIGFKPKRTLRIALWSSEEQGLFGSRGYVASHFGDPKTMELKPEQAKLDAYYNLDNGTGKIRGIYLQGDSAAGPIFQTWLNPFKDLGAGTVTIGNTGGTDHLSFDAVGLPGFQFIQDAMDYGTRTHHSNQDTYDRLSEDDLKQAATIVASFVYNTSERKDMIPRKELPKAQPARN</sequence>
<dbReference type="CDD" id="cd08015">
    <property type="entry name" value="M28_like"/>
    <property type="match status" value="1"/>
</dbReference>
<evidence type="ECO:0000256" key="16">
    <source>
        <dbReference type="ARBA" id="ARBA00023145"/>
    </source>
</evidence>
<evidence type="ECO:0000256" key="18">
    <source>
        <dbReference type="ARBA" id="ARBA00023228"/>
    </source>
</evidence>
<evidence type="ECO:0000256" key="9">
    <source>
        <dbReference type="ARBA" id="ARBA00022723"/>
    </source>
</evidence>
<keyword evidence="14" id="KW-0333">Golgi apparatus</keyword>
<dbReference type="PANTHER" id="PTHR12053">
    <property type="entry name" value="PROTEASE FAMILY M28 PLASMA GLUTAMATE CARBOXYPEPTIDASE-RELATED"/>
    <property type="match status" value="1"/>
</dbReference>
<evidence type="ECO:0000256" key="1">
    <source>
        <dbReference type="ARBA" id="ARBA00004240"/>
    </source>
</evidence>
<proteinExistence type="predicted"/>
<dbReference type="GO" id="GO:0006508">
    <property type="term" value="P:proteolysis"/>
    <property type="evidence" value="ECO:0007669"/>
    <property type="project" value="UniProtKB-KW"/>
</dbReference>
<reference evidence="23 24" key="1">
    <citation type="submission" date="2019-07" db="EMBL/GenBank/DDBJ databases">
        <authorList>
            <person name="Kim J."/>
        </authorList>
    </citation>
    <scope>NUCLEOTIDE SEQUENCE [LARGE SCALE GENOMIC DNA]</scope>
    <source>
        <strain evidence="23 24">MJ1a</strain>
    </source>
</reference>
<organism evidence="23 24">
    <name type="scientific">Mucilaginibacter achroorhodeus</name>
    <dbReference type="NCBI Taxonomy" id="2599294"/>
    <lineage>
        <taxon>Bacteria</taxon>
        <taxon>Pseudomonadati</taxon>
        <taxon>Bacteroidota</taxon>
        <taxon>Sphingobacteriia</taxon>
        <taxon>Sphingobacteriales</taxon>
        <taxon>Sphingobacteriaceae</taxon>
        <taxon>Mucilaginibacter</taxon>
    </lineage>
</organism>
<dbReference type="OrthoDB" id="9769665at2"/>
<evidence type="ECO:0000313" key="23">
    <source>
        <dbReference type="EMBL" id="TWR23728.1"/>
    </source>
</evidence>
<keyword evidence="18" id="KW-0458">Lysosome</keyword>
<keyword evidence="15" id="KW-0482">Metalloprotease</keyword>
<evidence type="ECO:0000259" key="22">
    <source>
        <dbReference type="Pfam" id="PF04389"/>
    </source>
</evidence>
<feature type="domain" description="Peptidase M28" evidence="22">
    <location>
        <begin position="296"/>
        <end position="498"/>
    </location>
</feature>
<keyword evidence="7" id="KW-0121">Carboxypeptidase</keyword>
<dbReference type="AlphaFoldDB" id="A0A563TWJ2"/>
<evidence type="ECO:0000256" key="14">
    <source>
        <dbReference type="ARBA" id="ARBA00023034"/>
    </source>
</evidence>
<keyword evidence="16" id="KW-0865">Zymogen</keyword>
<keyword evidence="12" id="KW-0256">Endoplasmic reticulum</keyword>
<evidence type="ECO:0000256" key="17">
    <source>
        <dbReference type="ARBA" id="ARBA00023180"/>
    </source>
</evidence>
<evidence type="ECO:0000256" key="12">
    <source>
        <dbReference type="ARBA" id="ARBA00022824"/>
    </source>
</evidence>
<keyword evidence="10 21" id="KW-0732">Signal</keyword>
<dbReference type="Proteomes" id="UP000318010">
    <property type="component" value="Unassembled WGS sequence"/>
</dbReference>
<evidence type="ECO:0000256" key="15">
    <source>
        <dbReference type="ARBA" id="ARBA00023049"/>
    </source>
</evidence>
<evidence type="ECO:0000256" key="19">
    <source>
        <dbReference type="ARBA" id="ARBA00025833"/>
    </source>
</evidence>
<dbReference type="GO" id="GO:0004180">
    <property type="term" value="F:carboxypeptidase activity"/>
    <property type="evidence" value="ECO:0007669"/>
    <property type="project" value="UniProtKB-KW"/>
</dbReference>
<dbReference type="GO" id="GO:0005764">
    <property type="term" value="C:lysosome"/>
    <property type="evidence" value="ECO:0007669"/>
    <property type="project" value="UniProtKB-SubCell"/>
</dbReference>
<keyword evidence="6" id="KW-0964">Secreted</keyword>
<evidence type="ECO:0000256" key="20">
    <source>
        <dbReference type="ARBA" id="ARBA00033328"/>
    </source>
</evidence>
<dbReference type="InterPro" id="IPR007484">
    <property type="entry name" value="Peptidase_M28"/>
</dbReference>
<evidence type="ECO:0000256" key="3">
    <source>
        <dbReference type="ARBA" id="ARBA00004555"/>
    </source>
</evidence>
<evidence type="ECO:0000256" key="13">
    <source>
        <dbReference type="ARBA" id="ARBA00022833"/>
    </source>
</evidence>
<dbReference type="GO" id="GO:0005576">
    <property type="term" value="C:extracellular region"/>
    <property type="evidence" value="ECO:0007669"/>
    <property type="project" value="UniProtKB-SubCell"/>
</dbReference>